<reference evidence="3" key="1">
    <citation type="submission" date="2018-05" db="EMBL/GenBank/DDBJ databases">
        <authorList>
            <person name="Lanie J.A."/>
            <person name="Ng W.-L."/>
            <person name="Kazmierczak K.M."/>
            <person name="Andrzejewski T.M."/>
            <person name="Davidsen T.M."/>
            <person name="Wayne K.J."/>
            <person name="Tettelin H."/>
            <person name="Glass J.I."/>
            <person name="Rusch D."/>
            <person name="Podicherti R."/>
            <person name="Tsui H.-C.T."/>
            <person name="Winkler M.E."/>
        </authorList>
    </citation>
    <scope>NUCLEOTIDE SEQUENCE</scope>
</reference>
<dbReference type="AlphaFoldDB" id="A0A382TTP1"/>
<dbReference type="Gene3D" id="3.40.50.720">
    <property type="entry name" value="NAD(P)-binding Rossmann-like Domain"/>
    <property type="match status" value="1"/>
</dbReference>
<dbReference type="SUPFAM" id="SSF51735">
    <property type="entry name" value="NAD(P)-binding Rossmann-fold domains"/>
    <property type="match status" value="1"/>
</dbReference>
<evidence type="ECO:0000256" key="1">
    <source>
        <dbReference type="ARBA" id="ARBA00007637"/>
    </source>
</evidence>
<organism evidence="3">
    <name type="scientific">marine metagenome</name>
    <dbReference type="NCBI Taxonomy" id="408172"/>
    <lineage>
        <taxon>unclassified sequences</taxon>
        <taxon>metagenomes</taxon>
        <taxon>ecological metagenomes</taxon>
    </lineage>
</organism>
<feature type="non-terminal residue" evidence="3">
    <location>
        <position position="81"/>
    </location>
</feature>
<evidence type="ECO:0000259" key="2">
    <source>
        <dbReference type="Pfam" id="PF01370"/>
    </source>
</evidence>
<dbReference type="PANTHER" id="PTHR43000">
    <property type="entry name" value="DTDP-D-GLUCOSE 4,6-DEHYDRATASE-RELATED"/>
    <property type="match status" value="1"/>
</dbReference>
<proteinExistence type="inferred from homology"/>
<protein>
    <recommendedName>
        <fullName evidence="2">NAD-dependent epimerase/dehydratase domain-containing protein</fullName>
    </recommendedName>
</protein>
<sequence length="81" mass="8955">MKILVTGGLGFIGSALIRHLIANTKHKILNIDNITYAAMPEALAQIENDEDYAFEKIDITSEKSLKQAFTIFKPDAVIHLA</sequence>
<dbReference type="InterPro" id="IPR036291">
    <property type="entry name" value="NAD(P)-bd_dom_sf"/>
</dbReference>
<dbReference type="InterPro" id="IPR001509">
    <property type="entry name" value="Epimerase_deHydtase"/>
</dbReference>
<gene>
    <name evidence="3" type="ORF">METZ01_LOCUS378207</name>
</gene>
<dbReference type="Pfam" id="PF01370">
    <property type="entry name" value="Epimerase"/>
    <property type="match status" value="1"/>
</dbReference>
<comment type="similarity">
    <text evidence="1">Belongs to the NAD(P)-dependent epimerase/dehydratase family.</text>
</comment>
<dbReference type="EMBL" id="UINC01139047">
    <property type="protein sequence ID" value="SVD25353.1"/>
    <property type="molecule type" value="Genomic_DNA"/>
</dbReference>
<feature type="domain" description="NAD-dependent epimerase/dehydratase" evidence="2">
    <location>
        <begin position="3"/>
        <end position="81"/>
    </location>
</feature>
<evidence type="ECO:0000313" key="3">
    <source>
        <dbReference type="EMBL" id="SVD25353.1"/>
    </source>
</evidence>
<name>A0A382TTP1_9ZZZZ</name>
<accession>A0A382TTP1</accession>